<organism evidence="2 3">
    <name type="scientific">Planobispora takensis</name>
    <dbReference type="NCBI Taxonomy" id="1367882"/>
    <lineage>
        <taxon>Bacteria</taxon>
        <taxon>Bacillati</taxon>
        <taxon>Actinomycetota</taxon>
        <taxon>Actinomycetes</taxon>
        <taxon>Streptosporangiales</taxon>
        <taxon>Streptosporangiaceae</taxon>
        <taxon>Planobispora</taxon>
    </lineage>
</organism>
<dbReference type="AlphaFoldDB" id="A0A8J3T3M1"/>
<evidence type="ECO:0000256" key="1">
    <source>
        <dbReference type="SAM" id="MobiDB-lite"/>
    </source>
</evidence>
<proteinExistence type="predicted"/>
<accession>A0A8J3T3M1</accession>
<name>A0A8J3T3M1_9ACTN</name>
<evidence type="ECO:0008006" key="4">
    <source>
        <dbReference type="Google" id="ProtNLM"/>
    </source>
</evidence>
<dbReference type="EMBL" id="BOOK01000062">
    <property type="protein sequence ID" value="GII05098.1"/>
    <property type="molecule type" value="Genomic_DNA"/>
</dbReference>
<dbReference type="RefSeq" id="WP_203879332.1">
    <property type="nucleotide sequence ID" value="NZ_BOOK01000062.1"/>
</dbReference>
<evidence type="ECO:0000313" key="2">
    <source>
        <dbReference type="EMBL" id="GII05098.1"/>
    </source>
</evidence>
<evidence type="ECO:0000313" key="3">
    <source>
        <dbReference type="Proteomes" id="UP000634476"/>
    </source>
</evidence>
<comment type="caution">
    <text evidence="2">The sequence shown here is derived from an EMBL/GenBank/DDBJ whole genome shotgun (WGS) entry which is preliminary data.</text>
</comment>
<keyword evidence="3" id="KW-1185">Reference proteome</keyword>
<gene>
    <name evidence="2" type="ORF">Pta02_71060</name>
</gene>
<feature type="region of interest" description="Disordered" evidence="1">
    <location>
        <begin position="43"/>
        <end position="62"/>
    </location>
</feature>
<dbReference type="Proteomes" id="UP000634476">
    <property type="component" value="Unassembled WGS sequence"/>
</dbReference>
<sequence>MGILLKKLSGGGTTGTGRTAARLAGVAVAGTLVAGTLAGGAAHAGTGQAGQTGQTGQGVSGAAGKLPRDFLLYEAQARKPVKYPEEEEWTISNRRTENFTLNPCGLRSSVGSGRVSARTITYSAPEFHKSEQLVVFRSAGAAHKAFAGLLAQVAKCDRIDTLPVFKVKAHALDAGDEAARVSAQAYGPDGAPAIGGQRTVVVRKGRALAIYVRAGEYSKVRTSDFRVQAKDARKMAAKVCTLRGVC</sequence>
<reference evidence="2" key="1">
    <citation type="submission" date="2021-01" db="EMBL/GenBank/DDBJ databases">
        <title>Whole genome shotgun sequence of Planobispora takensis NBRC 109077.</title>
        <authorList>
            <person name="Komaki H."/>
            <person name="Tamura T."/>
        </authorList>
    </citation>
    <scope>NUCLEOTIDE SEQUENCE</scope>
    <source>
        <strain evidence="2">NBRC 109077</strain>
    </source>
</reference>
<protein>
    <recommendedName>
        <fullName evidence="4">PknH-like extracellular domain-containing protein</fullName>
    </recommendedName>
</protein>
<feature type="compositionally biased region" description="Gly residues" evidence="1">
    <location>
        <begin position="47"/>
        <end position="61"/>
    </location>
</feature>